<organism evidence="7 8">
    <name type="scientific">Tulasnella calospora MUT 4182</name>
    <dbReference type="NCBI Taxonomy" id="1051891"/>
    <lineage>
        <taxon>Eukaryota</taxon>
        <taxon>Fungi</taxon>
        <taxon>Dikarya</taxon>
        <taxon>Basidiomycota</taxon>
        <taxon>Agaricomycotina</taxon>
        <taxon>Agaricomycetes</taxon>
        <taxon>Cantharellales</taxon>
        <taxon>Tulasnellaceae</taxon>
        <taxon>Tulasnella</taxon>
    </lineage>
</organism>
<evidence type="ECO:0000313" key="8">
    <source>
        <dbReference type="Proteomes" id="UP000054248"/>
    </source>
</evidence>
<keyword evidence="3 6" id="KW-0812">Transmembrane</keyword>
<dbReference type="InterPro" id="IPR051645">
    <property type="entry name" value="PER33/POM33_regulator"/>
</dbReference>
<accession>A0A0C3QX07</accession>
<dbReference type="OrthoDB" id="5581259at2759"/>
<evidence type="ECO:0000256" key="1">
    <source>
        <dbReference type="ARBA" id="ARBA00004141"/>
    </source>
</evidence>
<reference evidence="7 8" key="1">
    <citation type="submission" date="2014-04" db="EMBL/GenBank/DDBJ databases">
        <authorList>
            <consortium name="DOE Joint Genome Institute"/>
            <person name="Kuo A."/>
            <person name="Girlanda M."/>
            <person name="Perotto S."/>
            <person name="Kohler A."/>
            <person name="Nagy L.G."/>
            <person name="Floudas D."/>
            <person name="Copeland A."/>
            <person name="Barry K.W."/>
            <person name="Cichocki N."/>
            <person name="Veneault-Fourrey C."/>
            <person name="LaButti K."/>
            <person name="Lindquist E.A."/>
            <person name="Lipzen A."/>
            <person name="Lundell T."/>
            <person name="Morin E."/>
            <person name="Murat C."/>
            <person name="Sun H."/>
            <person name="Tunlid A."/>
            <person name="Henrissat B."/>
            <person name="Grigoriev I.V."/>
            <person name="Hibbett D.S."/>
            <person name="Martin F."/>
            <person name="Nordberg H.P."/>
            <person name="Cantor M.N."/>
            <person name="Hua S.X."/>
        </authorList>
    </citation>
    <scope>NUCLEOTIDE SEQUENCE [LARGE SCALE GENOMIC DNA]</scope>
    <source>
        <strain evidence="7 8">MUT 4182</strain>
    </source>
</reference>
<evidence type="ECO:0000256" key="6">
    <source>
        <dbReference type="SAM" id="Phobius"/>
    </source>
</evidence>
<dbReference type="Proteomes" id="UP000054248">
    <property type="component" value="Unassembled WGS sequence"/>
</dbReference>
<dbReference type="GO" id="GO:0061024">
    <property type="term" value="P:membrane organization"/>
    <property type="evidence" value="ECO:0007669"/>
    <property type="project" value="TreeGrafter"/>
</dbReference>
<dbReference type="GO" id="GO:0071786">
    <property type="term" value="P:endoplasmic reticulum tubular network organization"/>
    <property type="evidence" value="ECO:0007669"/>
    <property type="project" value="TreeGrafter"/>
</dbReference>
<feature type="transmembrane region" description="Helical" evidence="6">
    <location>
        <begin position="38"/>
        <end position="59"/>
    </location>
</feature>
<dbReference type="STRING" id="1051891.A0A0C3QX07"/>
<keyword evidence="8" id="KW-1185">Reference proteome</keyword>
<dbReference type="PANTHER" id="PTHR12703:SF4">
    <property type="entry name" value="TRANSMEMBRANE PROTEIN 33"/>
    <property type="match status" value="1"/>
</dbReference>
<feature type="transmembrane region" description="Helical" evidence="6">
    <location>
        <begin position="80"/>
        <end position="101"/>
    </location>
</feature>
<sequence length="267" mass="29750">MASPYPHYAWATGHFILLLCSMRYLLAWVTFKSSAYEIWYRSAFTGAIVSYAIVVYKSLGTPQPNAAYFRKALADENFQYFLLALFWWFTKPVSLALIPYATFSLFHALTFTRTNIIPRVFPTQPVPGQGEAARAPAHPLAKSIHTWVKANYDGAMRSVAWTELVILVRVSLGCLFGIIPFVKFGMKNSFLAPIVFAQFLRLRYYYSAFTRTVVQNADGLITNYVDQPSAPPALKQAWGPVRAAITKYGASVIEPAQPAAGAAGARR</sequence>
<dbReference type="PANTHER" id="PTHR12703">
    <property type="entry name" value="TRANSMEMBRANE PROTEIN 33"/>
    <property type="match status" value="1"/>
</dbReference>
<reference evidence="8" key="2">
    <citation type="submission" date="2015-01" db="EMBL/GenBank/DDBJ databases">
        <title>Evolutionary Origins and Diversification of the Mycorrhizal Mutualists.</title>
        <authorList>
            <consortium name="DOE Joint Genome Institute"/>
            <consortium name="Mycorrhizal Genomics Consortium"/>
            <person name="Kohler A."/>
            <person name="Kuo A."/>
            <person name="Nagy L.G."/>
            <person name="Floudas D."/>
            <person name="Copeland A."/>
            <person name="Barry K.W."/>
            <person name="Cichocki N."/>
            <person name="Veneault-Fourrey C."/>
            <person name="LaButti K."/>
            <person name="Lindquist E.A."/>
            <person name="Lipzen A."/>
            <person name="Lundell T."/>
            <person name="Morin E."/>
            <person name="Murat C."/>
            <person name="Riley R."/>
            <person name="Ohm R."/>
            <person name="Sun H."/>
            <person name="Tunlid A."/>
            <person name="Henrissat B."/>
            <person name="Grigoriev I.V."/>
            <person name="Hibbett D.S."/>
            <person name="Martin F."/>
        </authorList>
    </citation>
    <scope>NUCLEOTIDE SEQUENCE [LARGE SCALE GENOMIC DNA]</scope>
    <source>
        <strain evidence="8">MUT 4182</strain>
    </source>
</reference>
<evidence type="ECO:0000256" key="3">
    <source>
        <dbReference type="ARBA" id="ARBA00022692"/>
    </source>
</evidence>
<name>A0A0C3QX07_9AGAM</name>
<dbReference type="Pfam" id="PF03661">
    <property type="entry name" value="TMEM33_Pom33"/>
    <property type="match status" value="1"/>
</dbReference>
<feature type="transmembrane region" description="Helical" evidence="6">
    <location>
        <begin position="7"/>
        <end position="26"/>
    </location>
</feature>
<gene>
    <name evidence="7" type="ORF">M407DRAFT_240427</name>
</gene>
<evidence type="ECO:0000256" key="2">
    <source>
        <dbReference type="ARBA" id="ARBA00007322"/>
    </source>
</evidence>
<evidence type="ECO:0000313" key="7">
    <source>
        <dbReference type="EMBL" id="KIO34526.1"/>
    </source>
</evidence>
<dbReference type="InterPro" id="IPR005344">
    <property type="entry name" value="TMEM33/Pom33"/>
</dbReference>
<evidence type="ECO:0000256" key="5">
    <source>
        <dbReference type="ARBA" id="ARBA00023136"/>
    </source>
</evidence>
<comment type="similarity">
    <text evidence="2">Belongs to the PER33/POM33 family.</text>
</comment>
<dbReference type="GO" id="GO:0005783">
    <property type="term" value="C:endoplasmic reticulum"/>
    <property type="evidence" value="ECO:0007669"/>
    <property type="project" value="TreeGrafter"/>
</dbReference>
<dbReference type="HOGENOM" id="CLU_065417_0_0_1"/>
<feature type="transmembrane region" description="Helical" evidence="6">
    <location>
        <begin position="159"/>
        <end position="182"/>
    </location>
</feature>
<dbReference type="AlphaFoldDB" id="A0A0C3QX07"/>
<proteinExistence type="inferred from homology"/>
<comment type="subcellular location">
    <subcellularLocation>
        <location evidence="1">Membrane</location>
        <topology evidence="1">Multi-pass membrane protein</topology>
    </subcellularLocation>
</comment>
<evidence type="ECO:0000256" key="4">
    <source>
        <dbReference type="ARBA" id="ARBA00022989"/>
    </source>
</evidence>
<keyword evidence="4 6" id="KW-1133">Transmembrane helix</keyword>
<dbReference type="EMBL" id="KN822942">
    <property type="protein sequence ID" value="KIO34526.1"/>
    <property type="molecule type" value="Genomic_DNA"/>
</dbReference>
<keyword evidence="5 6" id="KW-0472">Membrane</keyword>
<protein>
    <submittedName>
        <fullName evidence="7">Uncharacterized protein</fullName>
    </submittedName>
</protein>
<dbReference type="GO" id="GO:0016020">
    <property type="term" value="C:membrane"/>
    <property type="evidence" value="ECO:0007669"/>
    <property type="project" value="UniProtKB-SubCell"/>
</dbReference>